<protein>
    <recommendedName>
        <fullName evidence="3">MADS-box domain-containing protein</fullName>
    </recommendedName>
</protein>
<organism evidence="1 2">
    <name type="scientific">Phialocephala subalpina</name>
    <dbReference type="NCBI Taxonomy" id="576137"/>
    <lineage>
        <taxon>Eukaryota</taxon>
        <taxon>Fungi</taxon>
        <taxon>Dikarya</taxon>
        <taxon>Ascomycota</taxon>
        <taxon>Pezizomycotina</taxon>
        <taxon>Leotiomycetes</taxon>
        <taxon>Helotiales</taxon>
        <taxon>Mollisiaceae</taxon>
        <taxon>Phialocephala</taxon>
        <taxon>Phialocephala fortinii species complex</taxon>
    </lineage>
</organism>
<name>A0A1L7WJK1_9HELO</name>
<gene>
    <name evidence="1" type="ORF">PAC_02819</name>
</gene>
<dbReference type="OrthoDB" id="3551822at2759"/>
<evidence type="ECO:0000313" key="2">
    <source>
        <dbReference type="Proteomes" id="UP000184330"/>
    </source>
</evidence>
<proteinExistence type="predicted"/>
<dbReference type="InterPro" id="IPR036879">
    <property type="entry name" value="TF_MADSbox_sf"/>
</dbReference>
<sequence>MTYSGPIKFSNCEDLIPRANMSKQLQNGKTRKNSQENFRRRKINLISKADDLYRFFGADVFLVIRKRGKYCGYNSREELDWPPTKEELEHEIGTPADFDVTKGDNKAM</sequence>
<dbReference type="GO" id="GO:0045944">
    <property type="term" value="P:positive regulation of transcription by RNA polymerase II"/>
    <property type="evidence" value="ECO:0007669"/>
    <property type="project" value="UniProtKB-ARBA"/>
</dbReference>
<reference evidence="1 2" key="1">
    <citation type="submission" date="2016-03" db="EMBL/GenBank/DDBJ databases">
        <authorList>
            <person name="Ploux O."/>
        </authorList>
    </citation>
    <scope>NUCLEOTIDE SEQUENCE [LARGE SCALE GENOMIC DNA]</scope>
    <source>
        <strain evidence="1 2">UAMH 11012</strain>
    </source>
</reference>
<dbReference type="AlphaFoldDB" id="A0A1L7WJK1"/>
<dbReference type="EMBL" id="FJOG01000003">
    <property type="protein sequence ID" value="CZR52941.1"/>
    <property type="molecule type" value="Genomic_DNA"/>
</dbReference>
<dbReference type="GO" id="GO:0046983">
    <property type="term" value="F:protein dimerization activity"/>
    <property type="evidence" value="ECO:0007669"/>
    <property type="project" value="InterPro"/>
</dbReference>
<dbReference type="SUPFAM" id="SSF55455">
    <property type="entry name" value="SRF-like"/>
    <property type="match status" value="1"/>
</dbReference>
<dbReference type="Proteomes" id="UP000184330">
    <property type="component" value="Unassembled WGS sequence"/>
</dbReference>
<dbReference type="GO" id="GO:0003677">
    <property type="term" value="F:DNA binding"/>
    <property type="evidence" value="ECO:0007669"/>
    <property type="project" value="InterPro"/>
</dbReference>
<evidence type="ECO:0000313" key="1">
    <source>
        <dbReference type="EMBL" id="CZR52941.1"/>
    </source>
</evidence>
<accession>A0A1L7WJK1</accession>
<keyword evidence="2" id="KW-1185">Reference proteome</keyword>
<evidence type="ECO:0008006" key="3">
    <source>
        <dbReference type="Google" id="ProtNLM"/>
    </source>
</evidence>